<dbReference type="EMBL" id="CP013729">
    <property type="protein sequence ID" value="ALV04746.1"/>
    <property type="molecule type" value="Genomic_DNA"/>
</dbReference>
<dbReference type="AlphaFoldDB" id="A0A0U3MK70"/>
<reference evidence="2 3" key="1">
    <citation type="submission" date="2015-12" db="EMBL/GenBank/DDBJ databases">
        <title>Complete genome of Roseateles depolymerans KCTC 42856.</title>
        <authorList>
            <person name="Kim K.M."/>
        </authorList>
    </citation>
    <scope>NUCLEOTIDE SEQUENCE [LARGE SCALE GENOMIC DNA]</scope>
    <source>
        <strain evidence="2 3">KCTC 42856</strain>
    </source>
</reference>
<dbReference type="Pfam" id="PF13474">
    <property type="entry name" value="SnoaL_3"/>
    <property type="match status" value="1"/>
</dbReference>
<evidence type="ECO:0000256" key="1">
    <source>
        <dbReference type="SAM" id="MobiDB-lite"/>
    </source>
</evidence>
<accession>A0A0U3MK70</accession>
<name>A0A0U3MK70_9BURK</name>
<keyword evidence="3" id="KW-1185">Reference proteome</keyword>
<dbReference type="SUPFAM" id="SSF54427">
    <property type="entry name" value="NTF2-like"/>
    <property type="match status" value="1"/>
</dbReference>
<proteinExistence type="predicted"/>
<dbReference type="Proteomes" id="UP000060699">
    <property type="component" value="Chromosome"/>
</dbReference>
<dbReference type="PANTHER" id="PTHR34957">
    <property type="entry name" value="NUCLEAR TRANSPORT FACTOR 2 (NTF2) FAMILY PROTEIN"/>
    <property type="match status" value="1"/>
</dbReference>
<dbReference type="OrthoDB" id="5767026at2"/>
<organism evidence="2 3">
    <name type="scientific">Roseateles depolymerans</name>
    <dbReference type="NCBI Taxonomy" id="76731"/>
    <lineage>
        <taxon>Bacteria</taxon>
        <taxon>Pseudomonadati</taxon>
        <taxon>Pseudomonadota</taxon>
        <taxon>Betaproteobacteria</taxon>
        <taxon>Burkholderiales</taxon>
        <taxon>Sphaerotilaceae</taxon>
        <taxon>Roseateles</taxon>
    </lineage>
</organism>
<dbReference type="RefSeq" id="WP_058933334.1">
    <property type="nucleotide sequence ID" value="NZ_CP013729.1"/>
</dbReference>
<feature type="region of interest" description="Disordered" evidence="1">
    <location>
        <begin position="128"/>
        <end position="153"/>
    </location>
</feature>
<sequence>MVRKPQSALLLATPEDSEAQFYEALQTADLERLMAIWGEEDEVACVHPGGPRVVGAPAIRASFAAIFARGAIPVHPECQRRLVVGDTAIHHVLERVEIATEAGMESAWVVATNVYLKTALGWRMVSHHASPGTTQDVKQEPSIVSSATPTTLH</sequence>
<dbReference type="Gene3D" id="3.10.450.50">
    <property type="match status" value="1"/>
</dbReference>
<evidence type="ECO:0000313" key="3">
    <source>
        <dbReference type="Proteomes" id="UP000060699"/>
    </source>
</evidence>
<evidence type="ECO:0000313" key="2">
    <source>
        <dbReference type="EMBL" id="ALV04746.1"/>
    </source>
</evidence>
<dbReference type="KEGG" id="rdp:RD2015_243"/>
<feature type="compositionally biased region" description="Polar residues" evidence="1">
    <location>
        <begin position="131"/>
        <end position="153"/>
    </location>
</feature>
<dbReference type="PANTHER" id="PTHR34957:SF1">
    <property type="entry name" value="NUCLEAR TRANSPORT FACTOR 2 (NTF2) FAMILY PROTEIN"/>
    <property type="match status" value="1"/>
</dbReference>
<dbReference type="STRING" id="76731.RD2015_243"/>
<dbReference type="InterPro" id="IPR032710">
    <property type="entry name" value="NTF2-like_dom_sf"/>
</dbReference>
<dbReference type="PATRIC" id="fig|76731.3.peg.244"/>
<gene>
    <name evidence="2" type="ORF">RD2015_243</name>
</gene>
<keyword evidence="2" id="KW-0413">Isomerase</keyword>
<dbReference type="GO" id="GO:0016853">
    <property type="term" value="F:isomerase activity"/>
    <property type="evidence" value="ECO:0007669"/>
    <property type="project" value="UniProtKB-KW"/>
</dbReference>
<protein>
    <submittedName>
        <fullName evidence="2">Ketosteroid isomerase</fullName>
    </submittedName>
</protein>
<dbReference type="InterPro" id="IPR037401">
    <property type="entry name" value="SnoaL-like"/>
</dbReference>